<accession>A0A813A2N2</accession>
<gene>
    <name evidence="1" type="ORF">SNEC2469_LOCUS26542</name>
</gene>
<dbReference type="Proteomes" id="UP000601435">
    <property type="component" value="Unassembled WGS sequence"/>
</dbReference>
<dbReference type="OrthoDB" id="10638064at2759"/>
<proteinExistence type="predicted"/>
<protein>
    <submittedName>
        <fullName evidence="1">Uncharacterized protein</fullName>
    </submittedName>
</protein>
<sequence length="671" mass="74669">AFGSRLAVKSRRWLGINVPTTQACAVWPDPSAELREAGDTEQNLVLEDCTASVDHTELLQMHGLLAADVSALADAIPSLQPHAKMLSQRCLFGLPVEMVHTGCAVLRLALSADMLVQLHDQSQLLETMRREEDVMLSARHWDKVAEISAGRSLDHAHCAWEEFVCWLRLSPVEVQRHQTTVNELWAKLQELNISDAKWSNPYEPITFQTVHVAGSVAKLTASRLSFDVDLTFVTADRRPLSVLRKIFLTQCRACLAKVEGVQIQQEKPGAIAVGIIYNGLVLDLLIGRDLAAQKETVHHIELQPKMTPLEESKVRDKHRQFLQLVLMEMADAEAKMCIATYGRMAVLYAQQYPQVVRDCVLLLKAWRHGLMMDHFRELLETNMPDMRVTDCQQNEDVFGMLLQLRFIACAEVAPSCFLEQLAMWTYGEMERSASDFQGGLPGAVLLFQQVMLMMADLDVHSPSPKVLVPYRTEFLIRDWAYLEASMCADAAQNDRPVVMWNPFNARDDMARKVSAEAWKRMKTAAARAVDALNTSTSQVEQLAQVMHPFVRDKFLRFLDAGTTSAWSVLDPPRRVDHDCTAPVTELVPVPVPVVVPVAVPVPVPVPTPATAQSHGVYRRVMGLLSLLVTRSLQSPGVARPVPVTMGGIAAAVAWAEERQDLSYAYAAAECG</sequence>
<name>A0A813A2N2_9DINO</name>
<dbReference type="EMBL" id="CAJNJA010054218">
    <property type="protein sequence ID" value="CAE7852968.1"/>
    <property type="molecule type" value="Genomic_DNA"/>
</dbReference>
<dbReference type="AlphaFoldDB" id="A0A813A2N2"/>
<feature type="non-terminal residue" evidence="1">
    <location>
        <position position="1"/>
    </location>
</feature>
<comment type="caution">
    <text evidence="1">The sequence shown here is derived from an EMBL/GenBank/DDBJ whole genome shotgun (WGS) entry which is preliminary data.</text>
</comment>
<organism evidence="1 2">
    <name type="scientific">Symbiodinium necroappetens</name>
    <dbReference type="NCBI Taxonomy" id="1628268"/>
    <lineage>
        <taxon>Eukaryota</taxon>
        <taxon>Sar</taxon>
        <taxon>Alveolata</taxon>
        <taxon>Dinophyceae</taxon>
        <taxon>Suessiales</taxon>
        <taxon>Symbiodiniaceae</taxon>
        <taxon>Symbiodinium</taxon>
    </lineage>
</organism>
<evidence type="ECO:0000313" key="2">
    <source>
        <dbReference type="Proteomes" id="UP000601435"/>
    </source>
</evidence>
<evidence type="ECO:0000313" key="1">
    <source>
        <dbReference type="EMBL" id="CAE7852968.1"/>
    </source>
</evidence>
<reference evidence="1" key="1">
    <citation type="submission" date="2021-02" db="EMBL/GenBank/DDBJ databases">
        <authorList>
            <person name="Dougan E. K."/>
            <person name="Rhodes N."/>
            <person name="Thang M."/>
            <person name="Chan C."/>
        </authorList>
    </citation>
    <scope>NUCLEOTIDE SEQUENCE</scope>
</reference>
<keyword evidence="2" id="KW-1185">Reference proteome</keyword>